<feature type="chain" id="PRO_5045363925" evidence="5">
    <location>
        <begin position="41"/>
        <end position="754"/>
    </location>
</feature>
<dbReference type="Pfam" id="PF04122">
    <property type="entry name" value="CW_binding_2"/>
    <property type="match status" value="3"/>
</dbReference>
<reference evidence="6 7" key="1">
    <citation type="submission" date="2021-03" db="EMBL/GenBank/DDBJ databases">
        <title>Sequencing the genomes of 1000 actinobacteria strains.</title>
        <authorList>
            <person name="Klenk H.-P."/>
        </authorList>
    </citation>
    <scope>NUCLEOTIDE SEQUENCE [LARGE SCALE GENOMIC DNA]</scope>
    <source>
        <strain evidence="6 7">DSM 16005</strain>
    </source>
</reference>
<feature type="signal peptide" evidence="5">
    <location>
        <begin position="1"/>
        <end position="40"/>
    </location>
</feature>
<keyword evidence="3" id="KW-0326">Glycosidase</keyword>
<dbReference type="EMBL" id="JAGIOI010000001">
    <property type="protein sequence ID" value="MBP2413773.1"/>
    <property type="molecule type" value="Genomic_DNA"/>
</dbReference>
<dbReference type="SUPFAM" id="SSF51445">
    <property type="entry name" value="(Trans)glycosidases"/>
    <property type="match status" value="1"/>
</dbReference>
<dbReference type="InterPro" id="IPR018077">
    <property type="entry name" value="Glyco_hydro_fam25_subgr"/>
</dbReference>
<feature type="compositionally biased region" description="Low complexity" evidence="4">
    <location>
        <begin position="85"/>
        <end position="97"/>
    </location>
</feature>
<feature type="compositionally biased region" description="Low complexity" evidence="4">
    <location>
        <begin position="111"/>
        <end position="131"/>
    </location>
</feature>
<dbReference type="InterPro" id="IPR002053">
    <property type="entry name" value="Glyco_hydro_25"/>
</dbReference>
<dbReference type="RefSeq" id="WP_209681304.1">
    <property type="nucleotide sequence ID" value="NZ_JAGIOI010000001.1"/>
</dbReference>
<dbReference type="InterPro" id="IPR007253">
    <property type="entry name" value="Cell_wall-bd_2"/>
</dbReference>
<dbReference type="SMART" id="SM00641">
    <property type="entry name" value="Glyco_25"/>
    <property type="match status" value="1"/>
</dbReference>
<comment type="similarity">
    <text evidence="1">Belongs to the glycosyl hydrolase 25 family.</text>
</comment>
<evidence type="ECO:0000256" key="2">
    <source>
        <dbReference type="ARBA" id="ARBA00022801"/>
    </source>
</evidence>
<dbReference type="PANTHER" id="PTHR30032">
    <property type="entry name" value="N-ACETYLMURAMOYL-L-ALANINE AMIDASE-RELATED"/>
    <property type="match status" value="1"/>
</dbReference>
<dbReference type="Gene3D" id="3.20.20.80">
    <property type="entry name" value="Glycosidases"/>
    <property type="match status" value="1"/>
</dbReference>
<organism evidence="6 7">
    <name type="scientific">Arthrobacter stackebrandtii</name>
    <dbReference type="NCBI Taxonomy" id="272161"/>
    <lineage>
        <taxon>Bacteria</taxon>
        <taxon>Bacillati</taxon>
        <taxon>Actinomycetota</taxon>
        <taxon>Actinomycetes</taxon>
        <taxon>Micrococcales</taxon>
        <taxon>Micrococcaceae</taxon>
        <taxon>Arthrobacter</taxon>
    </lineage>
</organism>
<sequence>MSSQDSHPAGRFLSKACRTAVAGALGLSLVFAGGIPPAGAQEPDTAVATEQPAVPDDAQLPAPSLDPGAPDEPAEPEGTPPAADPAPEAAPDAGQDAIPPLESDEEPPAVTPESEAAPESAPQAKQAPAAVDPSAALPDAQSLMEAPSPTAPPALVAPKAPSAPDTESPGSTPAAPPAVDLPAAPEEPGKPADAADSGTPGAHMGQGLAMEEAAAAANTPMMARAAPLAASEPWIPAGVRGMDVSGWQADSGYTRSTVNWGNEWSMGARFVYVKATEGGAFVDKSRASHLAGATKVGMLHGAYHFALPGAGQATATAQADHFVRNGGGWKADGKTLPPLLDIENNPYGANCYGLSQAAMVNWIKTFSNRVKSKTGRLPMIYTNKGWWVSCTGDSRAFTNQPLHIAAYTGGAPLQIPGGWPTYSMWQFSSTGPFAGDSNVWNGTLTNLRRFASGTTVSRISGKDRYEVSAAASKSAFRPGVKTAYIASGAVYTDALSGSAAAGFTDSPVLLTGTGVLPDVIRAELTRLKPQRIVILGGPATVSDSVMRLLKRYSPSVSRISGKDRYVVSAGVSKSTFKAGTNTAYIASGAIYTDALSGSALAGHQGGPVLLTATMVLPDAIRAELTRLKPKRIVILGGSGSVSGSVMNLLKRYSPSVSRISGADRYEVSASISRSTYWAGTTTVYVASGAVYSDALSGSAVAAHNGSPVLLTAPNVLPNSVKAELQRLKPQRIVILGGTGTVSNGVMRDLQNYAR</sequence>
<evidence type="ECO:0000256" key="3">
    <source>
        <dbReference type="ARBA" id="ARBA00023295"/>
    </source>
</evidence>
<dbReference type="Proteomes" id="UP000711614">
    <property type="component" value="Unassembled WGS sequence"/>
</dbReference>
<dbReference type="PANTHER" id="PTHR30032:SF8">
    <property type="entry name" value="GERMINATION-SPECIFIC N-ACETYLMURAMOYL-L-ALANINE AMIDASE"/>
    <property type="match status" value="1"/>
</dbReference>
<proteinExistence type="inferred from homology"/>
<keyword evidence="2" id="KW-0378">Hydrolase</keyword>
<keyword evidence="5" id="KW-0732">Signal</keyword>
<accession>A0ABS4Z0K7</accession>
<dbReference type="PROSITE" id="PS51904">
    <property type="entry name" value="GLYCOSYL_HYDROL_F25_2"/>
    <property type="match status" value="1"/>
</dbReference>
<feature type="region of interest" description="Disordered" evidence="4">
    <location>
        <begin position="32"/>
        <end position="205"/>
    </location>
</feature>
<dbReference type="InterPro" id="IPR017853">
    <property type="entry name" value="GH"/>
</dbReference>
<evidence type="ECO:0000313" key="6">
    <source>
        <dbReference type="EMBL" id="MBP2413773.1"/>
    </source>
</evidence>
<protein>
    <submittedName>
        <fullName evidence="6">Cell wall-binding protein/GH25 family lysozyme M1 (1,4-beta-N-acetylmuramidase)</fullName>
    </submittedName>
</protein>
<gene>
    <name evidence="6" type="ORF">JOF48_002572</name>
</gene>
<evidence type="ECO:0000256" key="4">
    <source>
        <dbReference type="SAM" id="MobiDB-lite"/>
    </source>
</evidence>
<keyword evidence="7" id="KW-1185">Reference proteome</keyword>
<dbReference type="Pfam" id="PF01183">
    <property type="entry name" value="Glyco_hydro_25"/>
    <property type="match status" value="1"/>
</dbReference>
<comment type="caution">
    <text evidence="6">The sequence shown here is derived from an EMBL/GenBank/DDBJ whole genome shotgun (WGS) entry which is preliminary data.</text>
</comment>
<evidence type="ECO:0000256" key="5">
    <source>
        <dbReference type="SAM" id="SignalP"/>
    </source>
</evidence>
<name>A0ABS4Z0K7_9MICC</name>
<evidence type="ECO:0000313" key="7">
    <source>
        <dbReference type="Proteomes" id="UP000711614"/>
    </source>
</evidence>
<dbReference type="Gene3D" id="3.40.50.12090">
    <property type="match status" value="1"/>
</dbReference>
<evidence type="ECO:0000256" key="1">
    <source>
        <dbReference type="ARBA" id="ARBA00010646"/>
    </source>
</evidence>
<dbReference type="InterPro" id="IPR051922">
    <property type="entry name" value="Bact_Sporulation_Assoc"/>
</dbReference>